<keyword evidence="2" id="KW-1185">Reference proteome</keyword>
<proteinExistence type="predicted"/>
<organism evidence="1 2">
    <name type="scientific">Bradyrhizobium pachyrhizi</name>
    <dbReference type="NCBI Taxonomy" id="280333"/>
    <lineage>
        <taxon>Bacteria</taxon>
        <taxon>Pseudomonadati</taxon>
        <taxon>Pseudomonadota</taxon>
        <taxon>Alphaproteobacteria</taxon>
        <taxon>Hyphomicrobiales</taxon>
        <taxon>Nitrobacteraceae</taxon>
        <taxon>Bradyrhizobium</taxon>
    </lineage>
</organism>
<dbReference type="EMBL" id="WQNF01000004">
    <property type="protein sequence ID" value="MVT64860.1"/>
    <property type="molecule type" value="Genomic_DNA"/>
</dbReference>
<protein>
    <submittedName>
        <fullName evidence="1">Uncharacterized protein</fullName>
    </submittedName>
</protein>
<comment type="caution">
    <text evidence="1">The sequence shown here is derived from an EMBL/GenBank/DDBJ whole genome shotgun (WGS) entry which is preliminary data.</text>
</comment>
<gene>
    <name evidence="1" type="ORF">GPL21_07035</name>
</gene>
<name>A0A844SQZ8_9BRAD</name>
<sequence length="161" mass="18270">MLTKILTPKDIKTFLNRLAAAIERDQVNVDALPRERFSIAYNDSMWRSWRQDHRDYIEKLLSTVEAIPPVVLKQLTEIAAAYEPELVGGAMLELFAEVVSGSSAEDVGSAERFFGALIKEMSGQRKRIYHHVNAPESVMQWLEPADPLRIARDPECQYGSH</sequence>
<dbReference type="Proteomes" id="UP000436468">
    <property type="component" value="Unassembled WGS sequence"/>
</dbReference>
<reference evidence="1 2" key="1">
    <citation type="submission" date="2019-12" db="EMBL/GenBank/DDBJ databases">
        <title>Draft genome sequences Bradyrhizobium cajani AMBPC1010, Bradyrhizobium pachyrhizi AMBPC1040 and Bradyrhizobium yuanmingense ALSPC3051, three plant growth promoting strains isolated from nodules of Cajanus cajan L. in Dominican Republic.</title>
        <authorList>
            <person name="Flores-Felix J.D."/>
            <person name="Araujo J."/>
            <person name="Diaz-Alcantara C."/>
            <person name="Gonzalez-Andres F."/>
            <person name="Velazquez E."/>
        </authorList>
    </citation>
    <scope>NUCLEOTIDE SEQUENCE [LARGE SCALE GENOMIC DNA]</scope>
    <source>
        <strain evidence="1 2">1040</strain>
    </source>
</reference>
<dbReference type="AlphaFoldDB" id="A0A844SQZ8"/>
<evidence type="ECO:0000313" key="1">
    <source>
        <dbReference type="EMBL" id="MVT64860.1"/>
    </source>
</evidence>
<dbReference type="RefSeq" id="WP_157342091.1">
    <property type="nucleotide sequence ID" value="NZ_WQNF01000004.1"/>
</dbReference>
<evidence type="ECO:0000313" key="2">
    <source>
        <dbReference type="Proteomes" id="UP000436468"/>
    </source>
</evidence>
<accession>A0A844SQZ8</accession>